<reference evidence="6 7" key="1">
    <citation type="submission" date="2020-08" db="EMBL/GenBank/DDBJ databases">
        <title>Sequencing the genomes of 1000 actinobacteria strains.</title>
        <authorList>
            <person name="Klenk H.-P."/>
        </authorList>
    </citation>
    <scope>NUCLEOTIDE SEQUENCE [LARGE SCALE GENOMIC DNA]</scope>
    <source>
        <strain evidence="6 7">DSM 45258</strain>
    </source>
</reference>
<dbReference type="GO" id="GO:0016757">
    <property type="term" value="F:glycosyltransferase activity"/>
    <property type="evidence" value="ECO:0007669"/>
    <property type="project" value="UniProtKB-KW"/>
</dbReference>
<dbReference type="PANTHER" id="PTHR43179">
    <property type="entry name" value="RHAMNOSYLTRANSFERASE WBBL"/>
    <property type="match status" value="1"/>
</dbReference>
<name>A0A839RP94_9ACTN</name>
<dbReference type="InterPro" id="IPR023981">
    <property type="entry name" value="MftF"/>
</dbReference>
<organism evidence="6 7">
    <name type="scientific">Hoyosella altamirensis</name>
    <dbReference type="NCBI Taxonomy" id="616997"/>
    <lineage>
        <taxon>Bacteria</taxon>
        <taxon>Bacillati</taxon>
        <taxon>Actinomycetota</taxon>
        <taxon>Actinomycetes</taxon>
        <taxon>Mycobacteriales</taxon>
        <taxon>Hoyosellaceae</taxon>
        <taxon>Hoyosella</taxon>
    </lineage>
</organism>
<comment type="similarity">
    <text evidence="2">Belongs to the glycosyltransferase 2 family.</text>
</comment>
<proteinExistence type="inferred from homology"/>
<dbReference type="Gene3D" id="3.90.550.10">
    <property type="entry name" value="Spore Coat Polysaccharide Biosynthesis Protein SpsA, Chain A"/>
    <property type="match status" value="1"/>
</dbReference>
<dbReference type="RefSeq" id="WP_064438582.1">
    <property type="nucleotide sequence ID" value="NZ_BDDI01000001.1"/>
</dbReference>
<protein>
    <submittedName>
        <fullName evidence="6">Mycofactocin system glycosyltransferase</fullName>
    </submittedName>
</protein>
<dbReference type="InterPro" id="IPR029044">
    <property type="entry name" value="Nucleotide-diphossugar_trans"/>
</dbReference>
<dbReference type="OrthoDB" id="5243838at2"/>
<comment type="caution">
    <text evidence="6">The sequence shown here is derived from an EMBL/GenBank/DDBJ whole genome shotgun (WGS) entry which is preliminary data.</text>
</comment>
<dbReference type="EMBL" id="JACHWS010000002">
    <property type="protein sequence ID" value="MBB3038340.1"/>
    <property type="molecule type" value="Genomic_DNA"/>
</dbReference>
<accession>A0A839RP94</accession>
<keyword evidence="7" id="KW-1185">Reference proteome</keyword>
<comment type="pathway">
    <text evidence="1">Cell wall biogenesis; cell wall polysaccharide biosynthesis.</text>
</comment>
<evidence type="ECO:0000256" key="3">
    <source>
        <dbReference type="ARBA" id="ARBA00022676"/>
    </source>
</evidence>
<evidence type="ECO:0000259" key="5">
    <source>
        <dbReference type="Pfam" id="PF00535"/>
    </source>
</evidence>
<evidence type="ECO:0000256" key="2">
    <source>
        <dbReference type="ARBA" id="ARBA00006739"/>
    </source>
</evidence>
<keyword evidence="3" id="KW-0328">Glycosyltransferase</keyword>
<dbReference type="SUPFAM" id="SSF53448">
    <property type="entry name" value="Nucleotide-diphospho-sugar transferases"/>
    <property type="match status" value="1"/>
</dbReference>
<dbReference type="NCBIfam" id="TIGR03965">
    <property type="entry name" value="mycofact_glyco"/>
    <property type="match status" value="1"/>
</dbReference>
<feature type="domain" description="Glycosyltransferase 2-like" evidence="5">
    <location>
        <begin position="88"/>
        <end position="203"/>
    </location>
</feature>
<gene>
    <name evidence="6" type="ORF">FHU29_002789</name>
</gene>
<evidence type="ECO:0000313" key="7">
    <source>
        <dbReference type="Proteomes" id="UP000567922"/>
    </source>
</evidence>
<dbReference type="InterPro" id="IPR001173">
    <property type="entry name" value="Glyco_trans_2-like"/>
</dbReference>
<evidence type="ECO:0000256" key="4">
    <source>
        <dbReference type="ARBA" id="ARBA00022679"/>
    </source>
</evidence>
<dbReference type="Pfam" id="PF00535">
    <property type="entry name" value="Glycos_transf_2"/>
    <property type="match status" value="1"/>
</dbReference>
<sequence>MTATPCPADSVRVKLHRDVRVYGDTSILMGGEPLRVLRLKPQASRLISNRELRVNDALSRSLAERLVSSGLASTVTETLPETSLADVTVVIPVKDRSDELDRALSAITGAVATIIVDDGSEEPQKVAAVAVKHGAHLVALPVNQGPAAARNAGLREVTTPFVAFADSDVAVTPDVLALLLRHFADDRIAVAAPRIVGRAGTNWIARYEAACSSLDLGPEPALVKPGSRIAWLPSACFAARVAALADGFDERLRCGEDVDLMWRLAEKWRIRYDPSVHAMHEHREELRPWLARKKFYGTSAAPLASRHGDVVAPAVLTPWIGAVSGLLLVQRKWAVTLLALLLAITGYRASQLVEAPPQTRAEIGARLAVRLLTGSATQASALLVRHWWPIALTSALFSRRARRALLLAVLTDGLTEYRHTKPQLDPVRFLVARRLDDLAYGSGVWAGAIRQKAPHALLPRMRGFTSALLTQRVARFGDSR</sequence>
<dbReference type="AlphaFoldDB" id="A0A839RP94"/>
<dbReference type="Proteomes" id="UP000567922">
    <property type="component" value="Unassembled WGS sequence"/>
</dbReference>
<dbReference type="PANTHER" id="PTHR43179:SF12">
    <property type="entry name" value="GALACTOFURANOSYLTRANSFERASE GLFT2"/>
    <property type="match status" value="1"/>
</dbReference>
<evidence type="ECO:0000256" key="1">
    <source>
        <dbReference type="ARBA" id="ARBA00004776"/>
    </source>
</evidence>
<keyword evidence="4 6" id="KW-0808">Transferase</keyword>
<evidence type="ECO:0000313" key="6">
    <source>
        <dbReference type="EMBL" id="MBB3038340.1"/>
    </source>
</evidence>